<accession>A0AAV3ZKS1</accession>
<keyword evidence="3" id="KW-1185">Reference proteome</keyword>
<name>A0AAV3ZKS1_9GAST</name>
<evidence type="ECO:0000313" key="3">
    <source>
        <dbReference type="Proteomes" id="UP000735302"/>
    </source>
</evidence>
<organism evidence="2 3">
    <name type="scientific">Plakobranchus ocellatus</name>
    <dbReference type="NCBI Taxonomy" id="259542"/>
    <lineage>
        <taxon>Eukaryota</taxon>
        <taxon>Metazoa</taxon>
        <taxon>Spiralia</taxon>
        <taxon>Lophotrochozoa</taxon>
        <taxon>Mollusca</taxon>
        <taxon>Gastropoda</taxon>
        <taxon>Heterobranchia</taxon>
        <taxon>Euthyneura</taxon>
        <taxon>Panpulmonata</taxon>
        <taxon>Sacoglossa</taxon>
        <taxon>Placobranchoidea</taxon>
        <taxon>Plakobranchidae</taxon>
        <taxon>Plakobranchus</taxon>
    </lineage>
</organism>
<evidence type="ECO:0000313" key="2">
    <source>
        <dbReference type="EMBL" id="GFN94463.1"/>
    </source>
</evidence>
<dbReference type="Proteomes" id="UP000735302">
    <property type="component" value="Unassembled WGS sequence"/>
</dbReference>
<feature type="compositionally biased region" description="Basic residues" evidence="1">
    <location>
        <begin position="1"/>
        <end position="10"/>
    </location>
</feature>
<sequence length="116" mass="13085">MVYTRKSRRTRRDEEAGVEEGQEAGAAAKEMTSPPVSEEYSYRRRRRYANNNDDEAGQTEAVEESGESGSRDRVSPACYTGTDKESRRVAPGQDSRRENDDSMSYYCLNDLILGMA</sequence>
<proteinExistence type="predicted"/>
<gene>
    <name evidence="2" type="ORF">PoB_002096900</name>
</gene>
<comment type="caution">
    <text evidence="2">The sequence shown here is derived from an EMBL/GenBank/DDBJ whole genome shotgun (WGS) entry which is preliminary data.</text>
</comment>
<feature type="region of interest" description="Disordered" evidence="1">
    <location>
        <begin position="1"/>
        <end position="103"/>
    </location>
</feature>
<feature type="compositionally biased region" description="Basic and acidic residues" evidence="1">
    <location>
        <begin position="82"/>
        <end position="100"/>
    </location>
</feature>
<dbReference type="EMBL" id="BLXT01002455">
    <property type="protein sequence ID" value="GFN94463.1"/>
    <property type="molecule type" value="Genomic_DNA"/>
</dbReference>
<dbReference type="AlphaFoldDB" id="A0AAV3ZKS1"/>
<protein>
    <submittedName>
        <fullName evidence="2">Uncharacterized protein</fullName>
    </submittedName>
</protein>
<feature type="compositionally biased region" description="Acidic residues" evidence="1">
    <location>
        <begin position="52"/>
        <end position="66"/>
    </location>
</feature>
<reference evidence="2 3" key="1">
    <citation type="journal article" date="2021" name="Elife">
        <title>Chloroplast acquisition without the gene transfer in kleptoplastic sea slugs, Plakobranchus ocellatus.</title>
        <authorList>
            <person name="Maeda T."/>
            <person name="Takahashi S."/>
            <person name="Yoshida T."/>
            <person name="Shimamura S."/>
            <person name="Takaki Y."/>
            <person name="Nagai Y."/>
            <person name="Toyoda A."/>
            <person name="Suzuki Y."/>
            <person name="Arimoto A."/>
            <person name="Ishii H."/>
            <person name="Satoh N."/>
            <person name="Nishiyama T."/>
            <person name="Hasebe M."/>
            <person name="Maruyama T."/>
            <person name="Minagawa J."/>
            <person name="Obokata J."/>
            <person name="Shigenobu S."/>
        </authorList>
    </citation>
    <scope>NUCLEOTIDE SEQUENCE [LARGE SCALE GENOMIC DNA]</scope>
</reference>
<evidence type="ECO:0000256" key="1">
    <source>
        <dbReference type="SAM" id="MobiDB-lite"/>
    </source>
</evidence>